<keyword evidence="3" id="KW-0238">DNA-binding</keyword>
<dbReference type="Gene3D" id="1.10.10.10">
    <property type="entry name" value="Winged helix-like DNA-binding domain superfamily/Winged helix DNA-binding domain"/>
    <property type="match status" value="1"/>
</dbReference>
<sequence>MRSLGSVHPNVRNASCMTARLGMNFRSLDLNLLLVFESLLRTRSTTVTAEELSLTQSAVSNALKRLRLAFGDPLFVKTPQGMLPTDLALSLASPVTEGLGLIRGAVEAPQDFVPALAQRTFRLYLSDIGQLIFIPKLMATLAADAPGVRIVTVDTTPREAQNAMAMGDIDLTLGLFTRFASGFHQQRLFREHYVALVREGHPTIRGQLTGEAFLDAAHAVYRPTAGNHDVFETAVEQWFAQAGRQRHVALRMAHSMGLSALIAASDLVVCVPTRLGRALKSAADLRTYALPFEGPEFDISQHWHERFHADAGHRWLRSTLFRLFHGED</sequence>
<evidence type="ECO:0000313" key="7">
    <source>
        <dbReference type="Proteomes" id="UP000334380"/>
    </source>
</evidence>
<name>A0A5E4S8U7_9BURK</name>
<dbReference type="InterPro" id="IPR005119">
    <property type="entry name" value="LysR_subst-bd"/>
</dbReference>
<dbReference type="AlphaFoldDB" id="A0A5E4S8U7"/>
<dbReference type="GO" id="GO:0003700">
    <property type="term" value="F:DNA-binding transcription factor activity"/>
    <property type="evidence" value="ECO:0007669"/>
    <property type="project" value="InterPro"/>
</dbReference>
<keyword evidence="4" id="KW-0804">Transcription</keyword>
<dbReference type="EMBL" id="CABPRU010000001">
    <property type="protein sequence ID" value="VVD71735.1"/>
    <property type="molecule type" value="Genomic_DNA"/>
</dbReference>
<feature type="domain" description="HTH lysR-type" evidence="5">
    <location>
        <begin position="28"/>
        <end position="85"/>
    </location>
</feature>
<dbReference type="InterPro" id="IPR036388">
    <property type="entry name" value="WH-like_DNA-bd_sf"/>
</dbReference>
<comment type="similarity">
    <text evidence="1">Belongs to the LysR transcriptional regulatory family.</text>
</comment>
<proteinExistence type="inferred from homology"/>
<dbReference type="Pfam" id="PF00126">
    <property type="entry name" value="HTH_1"/>
    <property type="match status" value="1"/>
</dbReference>
<organism evidence="6 7">
    <name type="scientific">Pandoraea terrigena</name>
    <dbReference type="NCBI Taxonomy" id="2508292"/>
    <lineage>
        <taxon>Bacteria</taxon>
        <taxon>Pseudomonadati</taxon>
        <taxon>Pseudomonadota</taxon>
        <taxon>Betaproteobacteria</taxon>
        <taxon>Burkholderiales</taxon>
        <taxon>Burkholderiaceae</taxon>
        <taxon>Pandoraea</taxon>
    </lineage>
</organism>
<evidence type="ECO:0000256" key="1">
    <source>
        <dbReference type="ARBA" id="ARBA00009437"/>
    </source>
</evidence>
<evidence type="ECO:0000256" key="2">
    <source>
        <dbReference type="ARBA" id="ARBA00023015"/>
    </source>
</evidence>
<accession>A0A5E4S8U7</accession>
<dbReference type="SUPFAM" id="SSF46785">
    <property type="entry name" value="Winged helix' DNA-binding domain"/>
    <property type="match status" value="1"/>
</dbReference>
<dbReference type="Pfam" id="PF03466">
    <property type="entry name" value="LysR_substrate"/>
    <property type="match status" value="1"/>
</dbReference>
<dbReference type="SUPFAM" id="SSF53850">
    <property type="entry name" value="Periplasmic binding protein-like II"/>
    <property type="match status" value="1"/>
</dbReference>
<dbReference type="Gene3D" id="3.40.190.10">
    <property type="entry name" value="Periplasmic binding protein-like II"/>
    <property type="match status" value="2"/>
</dbReference>
<evidence type="ECO:0000256" key="3">
    <source>
        <dbReference type="ARBA" id="ARBA00023125"/>
    </source>
</evidence>
<keyword evidence="7" id="KW-1185">Reference proteome</keyword>
<dbReference type="Proteomes" id="UP000334380">
    <property type="component" value="Unassembled WGS sequence"/>
</dbReference>
<evidence type="ECO:0000313" key="6">
    <source>
        <dbReference type="EMBL" id="VVD71735.1"/>
    </source>
</evidence>
<keyword evidence="2" id="KW-0805">Transcription regulation</keyword>
<reference evidence="6 7" key="1">
    <citation type="submission" date="2019-08" db="EMBL/GenBank/DDBJ databases">
        <authorList>
            <person name="Peeters C."/>
        </authorList>
    </citation>
    <scope>NUCLEOTIDE SEQUENCE [LARGE SCALE GENOMIC DNA]</scope>
    <source>
        <strain evidence="6 7">LMG 31013</strain>
    </source>
</reference>
<dbReference type="PANTHER" id="PTHR30118:SF15">
    <property type="entry name" value="TRANSCRIPTIONAL REGULATORY PROTEIN"/>
    <property type="match status" value="1"/>
</dbReference>
<dbReference type="GO" id="GO:0003677">
    <property type="term" value="F:DNA binding"/>
    <property type="evidence" value="ECO:0007669"/>
    <property type="project" value="UniProtKB-KW"/>
</dbReference>
<gene>
    <name evidence="6" type="primary">pcpR_5</name>
    <name evidence="6" type="ORF">PTE31013_00647</name>
</gene>
<protein>
    <submittedName>
        <fullName evidence="6">PCP degradation transcriptional activation protein</fullName>
    </submittedName>
</protein>
<dbReference type="CDD" id="cd08459">
    <property type="entry name" value="PBP2_DntR_NahR_LinR_like"/>
    <property type="match status" value="1"/>
</dbReference>
<dbReference type="InterPro" id="IPR050389">
    <property type="entry name" value="LysR-type_TF"/>
</dbReference>
<dbReference type="InterPro" id="IPR000847">
    <property type="entry name" value="LysR_HTH_N"/>
</dbReference>
<evidence type="ECO:0000259" key="5">
    <source>
        <dbReference type="PROSITE" id="PS50931"/>
    </source>
</evidence>
<dbReference type="InterPro" id="IPR036390">
    <property type="entry name" value="WH_DNA-bd_sf"/>
</dbReference>
<evidence type="ECO:0000256" key="4">
    <source>
        <dbReference type="ARBA" id="ARBA00023163"/>
    </source>
</evidence>
<dbReference type="PANTHER" id="PTHR30118">
    <property type="entry name" value="HTH-TYPE TRANSCRIPTIONAL REGULATOR LEUO-RELATED"/>
    <property type="match status" value="1"/>
</dbReference>
<dbReference type="PROSITE" id="PS50931">
    <property type="entry name" value="HTH_LYSR"/>
    <property type="match status" value="1"/>
</dbReference>